<feature type="domain" description="R13L1/DRL21-like LRR repeat region" evidence="4">
    <location>
        <begin position="116"/>
        <end position="193"/>
    </location>
</feature>
<dbReference type="Proteomes" id="UP001054821">
    <property type="component" value="Chromosome 1"/>
</dbReference>
<reference evidence="5 8" key="3">
    <citation type="journal article" date="2022" name="G3 (Bethesda)">
        <title>Whole-genome sequence and methylome profiling of the almond [Prunus dulcis (Mill.) D.A. Webb] cultivar 'Nonpareil'.</title>
        <authorList>
            <person name="D'Amico-Willman K.M."/>
            <person name="Ouma W.Z."/>
            <person name="Meulia T."/>
            <person name="Sideli G.M."/>
            <person name="Gradziel T.M."/>
            <person name="Fresnedo-Ramirez J."/>
        </authorList>
    </citation>
    <scope>NUCLEOTIDE SEQUENCE [LARGE SCALE GENOMIC DNA]</scope>
    <source>
        <strain evidence="5">Clone GOH B32 T37-40</strain>
    </source>
</reference>
<keyword evidence="2" id="KW-0677">Repeat</keyword>
<reference evidence="7" key="2">
    <citation type="journal article" date="2020" name="Plant J.">
        <title>Transposons played a major role in the diversification between the closely related almond and peach genomes: results from the almond genome sequence.</title>
        <authorList>
            <person name="Alioto T."/>
            <person name="Alexiou K.G."/>
            <person name="Bardil A."/>
            <person name="Barteri F."/>
            <person name="Castanera R."/>
            <person name="Cruz F."/>
            <person name="Dhingra A."/>
            <person name="Duval H."/>
            <person name="Fernandez I Marti A."/>
            <person name="Frias L."/>
            <person name="Galan B."/>
            <person name="Garcia J.L."/>
            <person name="Howad W."/>
            <person name="Gomez-Garrido J."/>
            <person name="Gut M."/>
            <person name="Julca I."/>
            <person name="Morata J."/>
            <person name="Puigdomenech P."/>
            <person name="Ribeca P."/>
            <person name="Rubio Cabetas M.J."/>
            <person name="Vlasova A."/>
            <person name="Wirthensohn M."/>
            <person name="Garcia-Mas J."/>
            <person name="Gabaldon T."/>
            <person name="Casacuberta J.M."/>
            <person name="Arus P."/>
        </authorList>
    </citation>
    <scope>NUCLEOTIDE SEQUENCE [LARGE SCALE GENOMIC DNA]</scope>
    <source>
        <strain evidence="7">cv. Texas</strain>
    </source>
</reference>
<dbReference type="InterPro" id="IPR055414">
    <property type="entry name" value="LRR_R13L4/SHOC2-like"/>
</dbReference>
<evidence type="ECO:0000259" key="4">
    <source>
        <dbReference type="Pfam" id="PF25019"/>
    </source>
</evidence>
<protein>
    <submittedName>
        <fullName evidence="6">PREDICTED: putative disease</fullName>
    </submittedName>
</protein>
<dbReference type="PANTHER" id="PTHR47186">
    <property type="entry name" value="LEUCINE-RICH REPEAT-CONTAINING PROTEIN 57"/>
    <property type="match status" value="1"/>
</dbReference>
<dbReference type="EMBL" id="CABIKO010000042">
    <property type="protein sequence ID" value="VVA20220.1"/>
    <property type="molecule type" value="Genomic_DNA"/>
</dbReference>
<name>A0A5E4EYI6_PRUDU</name>
<reference evidence="6" key="1">
    <citation type="submission" date="2019-07" db="EMBL/GenBank/DDBJ databases">
        <authorList>
            <person name="Alioto T."/>
            <person name="Alioto T."/>
            <person name="Gomez Garrido J."/>
        </authorList>
    </citation>
    <scope>NUCLEOTIDE SEQUENCE</scope>
</reference>
<evidence type="ECO:0000256" key="2">
    <source>
        <dbReference type="ARBA" id="ARBA00022737"/>
    </source>
</evidence>
<sequence length="339" mass="38365">MSPSNDAVPILICQYCRRLRTLIATNSGLSTISSDSILQLKCLRTLDLSNNSIEKLPEEMGVLIHLRYLNLSRNVDLKELPDTLGNLCNLQTLRLAFCTKLEVGGFEKLGPASSDREESEQREMDEEILNAFEPHPNLERLLVFGYQGNTLFLKWMLSLHNLRWLEVVRLPFCKFLAPLGKLPCLEYFKIDGMKSLKKVGKKEDAGSRTRCLTSQTLKLMISLYEKTEFGWISQTQQRIHDDQDDYGFCLSHPTLQVPLPHSSSLSKYVVLLLGPHKDHLYFVDLSGFHVTLSSRGRLANWFRIVAAQLRGACGVSLAKSAKVKKSVCLINVVQVLTRI</sequence>
<dbReference type="InParanoid" id="A0A5E4EYI6"/>
<evidence type="ECO:0000313" key="6">
    <source>
        <dbReference type="EMBL" id="VVA20220.1"/>
    </source>
</evidence>
<dbReference type="InterPro" id="IPR056789">
    <property type="entry name" value="LRR_R13L1-DRL21"/>
</dbReference>
<proteinExistence type="predicted"/>
<dbReference type="Proteomes" id="UP000327085">
    <property type="component" value="Chromosome 1"/>
</dbReference>
<dbReference type="PANTHER" id="PTHR47186:SF3">
    <property type="entry name" value="OS09G0267800 PROTEIN"/>
    <property type="match status" value="1"/>
</dbReference>
<dbReference type="Pfam" id="PF23598">
    <property type="entry name" value="LRR_14"/>
    <property type="match status" value="1"/>
</dbReference>
<gene>
    <name evidence="6" type="ORF">ALMOND_2B006964</name>
    <name evidence="5" type="ORF">L3X38_008702</name>
</gene>
<accession>A0A5E4EYI6</accession>
<organism evidence="6 7">
    <name type="scientific">Prunus dulcis</name>
    <name type="common">Almond</name>
    <name type="synonym">Amygdalus dulcis</name>
    <dbReference type="NCBI Taxonomy" id="3755"/>
    <lineage>
        <taxon>Eukaryota</taxon>
        <taxon>Viridiplantae</taxon>
        <taxon>Streptophyta</taxon>
        <taxon>Embryophyta</taxon>
        <taxon>Tracheophyta</taxon>
        <taxon>Spermatophyta</taxon>
        <taxon>Magnoliopsida</taxon>
        <taxon>eudicotyledons</taxon>
        <taxon>Gunneridae</taxon>
        <taxon>Pentapetalae</taxon>
        <taxon>rosids</taxon>
        <taxon>fabids</taxon>
        <taxon>Rosales</taxon>
        <taxon>Rosaceae</taxon>
        <taxon>Amygdaloideae</taxon>
        <taxon>Amygdaleae</taxon>
        <taxon>Prunus</taxon>
    </lineage>
</organism>
<feature type="domain" description="Disease resistance R13L4/SHOC-2-like LRR" evidence="3">
    <location>
        <begin position="17"/>
        <end position="108"/>
    </location>
</feature>
<dbReference type="SUPFAM" id="SSF52058">
    <property type="entry name" value="L domain-like"/>
    <property type="match status" value="1"/>
</dbReference>
<dbReference type="EMBL" id="JAJFAZ020000001">
    <property type="protein sequence ID" value="KAI5355807.1"/>
    <property type="molecule type" value="Genomic_DNA"/>
</dbReference>
<dbReference type="Gene3D" id="3.80.10.10">
    <property type="entry name" value="Ribonuclease Inhibitor"/>
    <property type="match status" value="1"/>
</dbReference>
<dbReference type="Pfam" id="PF25019">
    <property type="entry name" value="LRR_R13L1-DRL21"/>
    <property type="match status" value="1"/>
</dbReference>
<evidence type="ECO:0000313" key="8">
    <source>
        <dbReference type="Proteomes" id="UP001054821"/>
    </source>
</evidence>
<dbReference type="InterPro" id="IPR003591">
    <property type="entry name" value="Leu-rich_rpt_typical-subtyp"/>
</dbReference>
<evidence type="ECO:0000256" key="1">
    <source>
        <dbReference type="ARBA" id="ARBA00022614"/>
    </source>
</evidence>
<evidence type="ECO:0000313" key="7">
    <source>
        <dbReference type="Proteomes" id="UP000327085"/>
    </source>
</evidence>
<keyword evidence="1" id="KW-0433">Leucine-rich repeat</keyword>
<dbReference type="InterPro" id="IPR032675">
    <property type="entry name" value="LRR_dom_sf"/>
</dbReference>
<evidence type="ECO:0000259" key="3">
    <source>
        <dbReference type="Pfam" id="PF23598"/>
    </source>
</evidence>
<dbReference type="Gramene" id="VVA20220">
    <property type="protein sequence ID" value="VVA20220"/>
    <property type="gene ID" value="Prudul26B006964"/>
</dbReference>
<dbReference type="PROSITE" id="PS51450">
    <property type="entry name" value="LRR"/>
    <property type="match status" value="1"/>
</dbReference>
<keyword evidence="8" id="KW-1185">Reference proteome</keyword>
<dbReference type="AlphaFoldDB" id="A0A5E4EYI6"/>
<dbReference type="InterPro" id="IPR001611">
    <property type="entry name" value="Leu-rich_rpt"/>
</dbReference>
<evidence type="ECO:0000313" key="5">
    <source>
        <dbReference type="EMBL" id="KAI5355807.1"/>
    </source>
</evidence>
<dbReference type="SMART" id="SM00369">
    <property type="entry name" value="LRR_TYP"/>
    <property type="match status" value="2"/>
</dbReference>